<accession>A0AAV4VYA5</accession>
<dbReference type="EMBL" id="BPLR01015338">
    <property type="protein sequence ID" value="GIY75412.1"/>
    <property type="molecule type" value="Genomic_DNA"/>
</dbReference>
<organism evidence="1 2">
    <name type="scientific">Caerostris extrusa</name>
    <name type="common">Bark spider</name>
    <name type="synonym">Caerostris bankana</name>
    <dbReference type="NCBI Taxonomy" id="172846"/>
    <lineage>
        <taxon>Eukaryota</taxon>
        <taxon>Metazoa</taxon>
        <taxon>Ecdysozoa</taxon>
        <taxon>Arthropoda</taxon>
        <taxon>Chelicerata</taxon>
        <taxon>Arachnida</taxon>
        <taxon>Araneae</taxon>
        <taxon>Araneomorphae</taxon>
        <taxon>Entelegynae</taxon>
        <taxon>Araneoidea</taxon>
        <taxon>Araneidae</taxon>
        <taxon>Caerostris</taxon>
    </lineage>
</organism>
<reference evidence="1 2" key="1">
    <citation type="submission" date="2021-06" db="EMBL/GenBank/DDBJ databases">
        <title>Caerostris extrusa draft genome.</title>
        <authorList>
            <person name="Kono N."/>
            <person name="Arakawa K."/>
        </authorList>
    </citation>
    <scope>NUCLEOTIDE SEQUENCE [LARGE SCALE GENOMIC DNA]</scope>
</reference>
<protein>
    <submittedName>
        <fullName evidence="1">Uncharacterized protein</fullName>
    </submittedName>
</protein>
<name>A0AAV4VYA5_CAEEX</name>
<evidence type="ECO:0000313" key="1">
    <source>
        <dbReference type="EMBL" id="GIY75412.1"/>
    </source>
</evidence>
<gene>
    <name evidence="1" type="ORF">CEXT_320811</name>
</gene>
<proteinExistence type="predicted"/>
<keyword evidence="2" id="KW-1185">Reference proteome</keyword>
<dbReference type="AlphaFoldDB" id="A0AAV4VYA5"/>
<dbReference type="Proteomes" id="UP001054945">
    <property type="component" value="Unassembled WGS sequence"/>
</dbReference>
<sequence>MHLETTTDLSPSLVPNNVRLRFDKYNWKTKAPKLRFMKKKIQFLNLFLDCFKFLLTHTALSPFRFPIHQLQESAFQPAGLYHVPCRGQRRIK</sequence>
<evidence type="ECO:0000313" key="2">
    <source>
        <dbReference type="Proteomes" id="UP001054945"/>
    </source>
</evidence>
<comment type="caution">
    <text evidence="1">The sequence shown here is derived from an EMBL/GenBank/DDBJ whole genome shotgun (WGS) entry which is preliminary data.</text>
</comment>